<keyword evidence="12" id="KW-1185">Reference proteome</keyword>
<evidence type="ECO:0000256" key="5">
    <source>
        <dbReference type="ARBA" id="ARBA00022801"/>
    </source>
</evidence>
<comment type="caution">
    <text evidence="11">The sequence shown here is derived from an EMBL/GenBank/DDBJ whole genome shotgun (WGS) entry which is preliminary data.</text>
</comment>
<dbReference type="InterPro" id="IPR012334">
    <property type="entry name" value="Pectin_lyas_fold"/>
</dbReference>
<evidence type="ECO:0000256" key="10">
    <source>
        <dbReference type="SAM" id="SignalP"/>
    </source>
</evidence>
<comment type="subcellular location">
    <subcellularLocation>
        <location evidence="1">Secreted</location>
        <location evidence="1">Cell wall</location>
    </subcellularLocation>
</comment>
<evidence type="ECO:0000313" key="12">
    <source>
        <dbReference type="Proteomes" id="UP001367508"/>
    </source>
</evidence>
<keyword evidence="4" id="KW-0964">Secreted</keyword>
<evidence type="ECO:0008006" key="13">
    <source>
        <dbReference type="Google" id="ProtNLM"/>
    </source>
</evidence>
<sequence length="360" mass="38996">MKGLVTWILILACVSQLCLAKNIGTEITSYNVMHYGAIGDGIFDDSQAFSTAWENACGAEGTGTLVIPPNKAFSVQNTNFSGPCKAKTINFQLQGKLVAPPKVAWTGDKFSLILFSKVIHFHSCNDLHVNYLHIINSPRAHIVIENTVGAFFSHINIQAPSNSPNTDGFDISISKNIMIRDSTIGTGDDCVAIIRGSSYINVTGVACGPGHGISVGSLGKDNSYDTVEEVHVQNCSFSGTTNGARIKIWQGGSGFARKITFDHIRLDRVLNPIIIDEGYVDRTQMNAKFRVSDVQYRGFQGTSANDRVIDLDCSLSDCFNITLDHVNIVYPVPGKQAYAFCKNAHGIATVTVPNVTCLLK</sequence>
<evidence type="ECO:0000313" key="11">
    <source>
        <dbReference type="EMBL" id="KAK7350540.1"/>
    </source>
</evidence>
<dbReference type="InterPro" id="IPR011050">
    <property type="entry name" value="Pectin_lyase_fold/virulence"/>
</dbReference>
<evidence type="ECO:0000256" key="9">
    <source>
        <dbReference type="RuleBase" id="RU361169"/>
    </source>
</evidence>
<name>A0AAN9QU50_CANGL</name>
<evidence type="ECO:0000256" key="4">
    <source>
        <dbReference type="ARBA" id="ARBA00022525"/>
    </source>
</evidence>
<dbReference type="Pfam" id="PF00295">
    <property type="entry name" value="Glyco_hydro_28"/>
    <property type="match status" value="1"/>
</dbReference>
<dbReference type="GO" id="GO:0071555">
    <property type="term" value="P:cell wall organization"/>
    <property type="evidence" value="ECO:0007669"/>
    <property type="project" value="UniProtKB-KW"/>
</dbReference>
<dbReference type="PANTHER" id="PTHR31375">
    <property type="match status" value="1"/>
</dbReference>
<dbReference type="InterPro" id="IPR000743">
    <property type="entry name" value="Glyco_hydro_28"/>
</dbReference>
<keyword evidence="7" id="KW-0961">Cell wall biogenesis/degradation</keyword>
<keyword evidence="6 9" id="KW-0326">Glycosidase</keyword>
<dbReference type="Proteomes" id="UP001367508">
    <property type="component" value="Unassembled WGS sequence"/>
</dbReference>
<keyword evidence="5 9" id="KW-0378">Hydrolase</keyword>
<reference evidence="11 12" key="1">
    <citation type="submission" date="2024-01" db="EMBL/GenBank/DDBJ databases">
        <title>The genomes of 5 underutilized Papilionoideae crops provide insights into root nodulation and disease resistanc.</title>
        <authorList>
            <person name="Jiang F."/>
        </authorList>
    </citation>
    <scope>NUCLEOTIDE SEQUENCE [LARGE SCALE GENOMIC DNA]</scope>
    <source>
        <strain evidence="11">LVBAO_FW01</strain>
        <tissue evidence="11">Leaves</tissue>
    </source>
</reference>
<accession>A0AAN9QU50</accession>
<keyword evidence="3" id="KW-0134">Cell wall</keyword>
<comment type="similarity">
    <text evidence="2 9">Belongs to the glycosyl hydrolase 28 family.</text>
</comment>
<feature type="signal peptide" evidence="10">
    <location>
        <begin position="1"/>
        <end position="20"/>
    </location>
</feature>
<dbReference type="EMBL" id="JAYMYQ010000002">
    <property type="protein sequence ID" value="KAK7350540.1"/>
    <property type="molecule type" value="Genomic_DNA"/>
</dbReference>
<dbReference type="PROSITE" id="PS00502">
    <property type="entry name" value="POLYGALACTURONASE"/>
    <property type="match status" value="1"/>
</dbReference>
<proteinExistence type="inferred from homology"/>
<dbReference type="Gene3D" id="2.160.20.10">
    <property type="entry name" value="Single-stranded right-handed beta-helix, Pectin lyase-like"/>
    <property type="match status" value="1"/>
</dbReference>
<evidence type="ECO:0000256" key="6">
    <source>
        <dbReference type="ARBA" id="ARBA00023295"/>
    </source>
</evidence>
<gene>
    <name evidence="11" type="ORF">VNO77_09274</name>
</gene>
<protein>
    <recommendedName>
        <fullName evidence="13">Polygalacturonase</fullName>
    </recommendedName>
</protein>
<dbReference type="SUPFAM" id="SSF51126">
    <property type="entry name" value="Pectin lyase-like"/>
    <property type="match status" value="1"/>
</dbReference>
<dbReference type="AlphaFoldDB" id="A0AAN9QU50"/>
<dbReference type="GO" id="GO:0004650">
    <property type="term" value="F:polygalacturonase activity"/>
    <property type="evidence" value="ECO:0007669"/>
    <property type="project" value="InterPro"/>
</dbReference>
<feature type="active site" evidence="8">
    <location>
        <position position="211"/>
    </location>
</feature>
<keyword evidence="10" id="KW-0732">Signal</keyword>
<organism evidence="11 12">
    <name type="scientific">Canavalia gladiata</name>
    <name type="common">Sword bean</name>
    <name type="synonym">Dolichos gladiatus</name>
    <dbReference type="NCBI Taxonomy" id="3824"/>
    <lineage>
        <taxon>Eukaryota</taxon>
        <taxon>Viridiplantae</taxon>
        <taxon>Streptophyta</taxon>
        <taxon>Embryophyta</taxon>
        <taxon>Tracheophyta</taxon>
        <taxon>Spermatophyta</taxon>
        <taxon>Magnoliopsida</taxon>
        <taxon>eudicotyledons</taxon>
        <taxon>Gunneridae</taxon>
        <taxon>Pentapetalae</taxon>
        <taxon>rosids</taxon>
        <taxon>fabids</taxon>
        <taxon>Fabales</taxon>
        <taxon>Fabaceae</taxon>
        <taxon>Papilionoideae</taxon>
        <taxon>50 kb inversion clade</taxon>
        <taxon>NPAAA clade</taxon>
        <taxon>indigoferoid/millettioid clade</taxon>
        <taxon>Phaseoleae</taxon>
        <taxon>Canavalia</taxon>
    </lineage>
</organism>
<evidence type="ECO:0000256" key="1">
    <source>
        <dbReference type="ARBA" id="ARBA00004191"/>
    </source>
</evidence>
<evidence type="ECO:0000256" key="8">
    <source>
        <dbReference type="PROSITE-ProRule" id="PRU10052"/>
    </source>
</evidence>
<evidence type="ECO:0000256" key="7">
    <source>
        <dbReference type="ARBA" id="ARBA00023316"/>
    </source>
</evidence>
<dbReference type="GO" id="GO:0005975">
    <property type="term" value="P:carbohydrate metabolic process"/>
    <property type="evidence" value="ECO:0007669"/>
    <property type="project" value="InterPro"/>
</dbReference>
<feature type="chain" id="PRO_5042970146" description="Polygalacturonase" evidence="10">
    <location>
        <begin position="21"/>
        <end position="360"/>
    </location>
</feature>
<evidence type="ECO:0000256" key="3">
    <source>
        <dbReference type="ARBA" id="ARBA00022512"/>
    </source>
</evidence>
<evidence type="ECO:0000256" key="2">
    <source>
        <dbReference type="ARBA" id="ARBA00008834"/>
    </source>
</evidence>